<evidence type="ECO:0000313" key="6">
    <source>
        <dbReference type="EMBL" id="NHN83225.1"/>
    </source>
</evidence>
<evidence type="ECO:0000256" key="2">
    <source>
        <dbReference type="ARBA" id="ARBA00022448"/>
    </source>
</evidence>
<evidence type="ECO:0000313" key="7">
    <source>
        <dbReference type="Proteomes" id="UP000635278"/>
    </source>
</evidence>
<name>A0ABX0JN01_9PROT</name>
<protein>
    <submittedName>
        <fullName evidence="6">Metal ABC transporter substrate-binding protein</fullName>
    </submittedName>
</protein>
<organism evidence="6 7">
    <name type="scientific">Acetobacter musti</name>
    <dbReference type="NCBI Taxonomy" id="864732"/>
    <lineage>
        <taxon>Bacteria</taxon>
        <taxon>Pseudomonadati</taxon>
        <taxon>Pseudomonadota</taxon>
        <taxon>Alphaproteobacteria</taxon>
        <taxon>Acetobacterales</taxon>
        <taxon>Acetobacteraceae</taxon>
        <taxon>Acetobacter</taxon>
    </lineage>
</organism>
<keyword evidence="2" id="KW-0813">Transport</keyword>
<evidence type="ECO:0000256" key="4">
    <source>
        <dbReference type="ARBA" id="ARBA00022729"/>
    </source>
</evidence>
<dbReference type="Gene3D" id="3.40.50.1980">
    <property type="entry name" value="Nitrogenase molybdenum iron protein domain"/>
    <property type="match status" value="1"/>
</dbReference>
<dbReference type="PANTHER" id="PTHR42953:SF1">
    <property type="entry name" value="METAL-BINDING PROTEIN HI_0362-RELATED"/>
    <property type="match status" value="1"/>
</dbReference>
<feature type="signal peptide" evidence="5">
    <location>
        <begin position="1"/>
        <end position="27"/>
    </location>
</feature>
<dbReference type="InterPro" id="IPR050492">
    <property type="entry name" value="Bact_metal-bind_prot9"/>
</dbReference>
<accession>A0ABX0JN01</accession>
<dbReference type="Pfam" id="PF01297">
    <property type="entry name" value="ZnuA"/>
    <property type="match status" value="1"/>
</dbReference>
<reference evidence="6 7" key="1">
    <citation type="journal article" date="2020" name="Int. J. Syst. Evol. Microbiol.">
        <title>Novel acetic acid bacteria from cider fermentations: Acetobacter conturbans sp. nov. and Acetobacter fallax sp. nov.</title>
        <authorList>
            <person name="Sombolestani A.S."/>
            <person name="Cleenwerck I."/>
            <person name="Cnockaert M."/>
            <person name="Borremans W."/>
            <person name="Wieme A.D."/>
            <person name="De Vuyst L."/>
            <person name="Vandamme P."/>
        </authorList>
    </citation>
    <scope>NUCLEOTIDE SEQUENCE [LARGE SCALE GENOMIC DNA]</scope>
    <source>
        <strain evidence="6 7">LMG 30640</strain>
    </source>
</reference>
<evidence type="ECO:0000256" key="1">
    <source>
        <dbReference type="ARBA" id="ARBA00004196"/>
    </source>
</evidence>
<dbReference type="PANTHER" id="PTHR42953">
    <property type="entry name" value="HIGH-AFFINITY ZINC UPTAKE SYSTEM PROTEIN ZNUA-RELATED"/>
    <property type="match status" value="1"/>
</dbReference>
<dbReference type="EMBL" id="WOTB01000001">
    <property type="protein sequence ID" value="NHN83225.1"/>
    <property type="molecule type" value="Genomic_DNA"/>
</dbReference>
<gene>
    <name evidence="6" type="ORF">GOB93_01025</name>
</gene>
<keyword evidence="4 5" id="KW-0732">Signal</keyword>
<dbReference type="Proteomes" id="UP000635278">
    <property type="component" value="Unassembled WGS sequence"/>
</dbReference>
<keyword evidence="7" id="KW-1185">Reference proteome</keyword>
<evidence type="ECO:0000256" key="3">
    <source>
        <dbReference type="ARBA" id="ARBA00022723"/>
    </source>
</evidence>
<evidence type="ECO:0000256" key="5">
    <source>
        <dbReference type="SAM" id="SignalP"/>
    </source>
</evidence>
<comment type="subcellular location">
    <subcellularLocation>
        <location evidence="1">Cell envelope</location>
    </subcellularLocation>
</comment>
<dbReference type="SUPFAM" id="SSF53807">
    <property type="entry name" value="Helical backbone' metal receptor"/>
    <property type="match status" value="1"/>
</dbReference>
<keyword evidence="3" id="KW-0479">Metal-binding</keyword>
<dbReference type="InterPro" id="IPR006127">
    <property type="entry name" value="ZnuA-like"/>
</dbReference>
<proteinExistence type="predicted"/>
<comment type="caution">
    <text evidence="6">The sequence shown here is derived from an EMBL/GenBank/DDBJ whole genome shotgun (WGS) entry which is preliminary data.</text>
</comment>
<sequence length="300" mass="31827">MPMRLSRFLFPFLFVCALLLAASPAMAGQVVPVVAAENVWGDIAAQIGGSDVAVSSILSAPQIDPHLFEPTPATARMVAGASVIIANGAGFDPWMDRLAASRGADLGVTFLRVADVVGWHDGENQHLWFDPDNVAKLGVALGTALHRAGADDGAVARLAGLDRDVAALKSRIADMRRRFGGMRVSATEPLLGQLTAELGLVMENDAFQLAVMNDVEPGPAEVARFETDLRGGQVRLLIYNEQTVTPAASRLLGIARQAGVPCLAMTETLPPGLHWQGWMARILDSIEHTLGQPERVAGAK</sequence>
<feature type="chain" id="PRO_5045813938" evidence="5">
    <location>
        <begin position="28"/>
        <end position="300"/>
    </location>
</feature>